<dbReference type="SMART" id="SM00217">
    <property type="entry name" value="WAP"/>
    <property type="match status" value="1"/>
</dbReference>
<dbReference type="Ensembl" id="ENSOCUT00000021446.2">
    <property type="protein sequence ID" value="ENSOCUP00000015882.2"/>
    <property type="gene ID" value="ENSOCUG00000021444.2"/>
</dbReference>
<dbReference type="InParanoid" id="G1TG34"/>
<accession>G1TG34</accession>
<dbReference type="AlphaFoldDB" id="G1TG34"/>
<name>G1TG34_RABIT</name>
<sequence length="75" mass="8562">MRPSRASLLALCVLLCLPGAQPGVMRRPGYCPEFFPECPFTLFPSCRRDQGCKGAKKCCFYQCRRQCKEPWLSLD</sequence>
<protein>
    <recommendedName>
        <fullName evidence="2">WAP domain-containing protein</fullName>
    </recommendedName>
</protein>
<evidence type="ECO:0000259" key="2">
    <source>
        <dbReference type="PROSITE" id="PS51390"/>
    </source>
</evidence>
<dbReference type="PaxDb" id="9986-ENSOCUP00000015882"/>
<dbReference type="InterPro" id="IPR036645">
    <property type="entry name" value="Elafin-like_sf"/>
</dbReference>
<dbReference type="PRINTS" id="PR00003">
    <property type="entry name" value="4DISULPHCORE"/>
</dbReference>
<reference evidence="3" key="2">
    <citation type="submission" date="2025-08" db="UniProtKB">
        <authorList>
            <consortium name="Ensembl"/>
        </authorList>
    </citation>
    <scope>IDENTIFICATION</scope>
    <source>
        <strain evidence="3">Thorbecke</strain>
    </source>
</reference>
<reference evidence="3" key="3">
    <citation type="submission" date="2025-09" db="UniProtKB">
        <authorList>
            <consortium name="Ensembl"/>
        </authorList>
    </citation>
    <scope>IDENTIFICATION</scope>
    <source>
        <strain evidence="3">Thorbecke</strain>
    </source>
</reference>
<proteinExistence type="predicted"/>
<evidence type="ECO:0000313" key="4">
    <source>
        <dbReference type="Proteomes" id="UP000001811"/>
    </source>
</evidence>
<dbReference type="eggNOG" id="ENOG502TEXR">
    <property type="taxonomic scope" value="Eukaryota"/>
</dbReference>
<dbReference type="GO" id="GO:0005576">
    <property type="term" value="C:extracellular region"/>
    <property type="evidence" value="ECO:0007669"/>
    <property type="project" value="InterPro"/>
</dbReference>
<dbReference type="SMR" id="G1TG34"/>
<feature type="chain" id="PRO_5023854530" description="WAP domain-containing protein" evidence="1">
    <location>
        <begin position="23"/>
        <end position="75"/>
    </location>
</feature>
<dbReference type="SUPFAM" id="SSF57256">
    <property type="entry name" value="Elafin-like"/>
    <property type="match status" value="1"/>
</dbReference>
<feature type="signal peptide" evidence="1">
    <location>
        <begin position="1"/>
        <end position="22"/>
    </location>
</feature>
<dbReference type="HOGENOM" id="CLU_200089_0_0_1"/>
<reference evidence="3 4" key="1">
    <citation type="journal article" date="2011" name="Nature">
        <title>A high-resolution map of human evolutionary constraint using 29 mammals.</title>
        <authorList>
            <person name="Lindblad-Toh K."/>
            <person name="Garber M."/>
            <person name="Zuk O."/>
            <person name="Lin M.F."/>
            <person name="Parker B.J."/>
            <person name="Washietl S."/>
            <person name="Kheradpour P."/>
            <person name="Ernst J."/>
            <person name="Jordan G."/>
            <person name="Mauceli E."/>
            <person name="Ward L.D."/>
            <person name="Lowe C.B."/>
            <person name="Holloway A.K."/>
            <person name="Clamp M."/>
            <person name="Gnerre S."/>
            <person name="Alfoldi J."/>
            <person name="Beal K."/>
            <person name="Chang J."/>
            <person name="Clawson H."/>
            <person name="Cuff J."/>
            <person name="Di Palma F."/>
            <person name="Fitzgerald S."/>
            <person name="Flicek P."/>
            <person name="Guttman M."/>
            <person name="Hubisz M.J."/>
            <person name="Jaffe D.B."/>
            <person name="Jungreis I."/>
            <person name="Kent W.J."/>
            <person name="Kostka D."/>
            <person name="Lara M."/>
            <person name="Martins A.L."/>
            <person name="Massingham T."/>
            <person name="Moltke I."/>
            <person name="Raney B.J."/>
            <person name="Rasmussen M.D."/>
            <person name="Robinson J."/>
            <person name="Stark A."/>
            <person name="Vilella A.J."/>
            <person name="Wen J."/>
            <person name="Xie X."/>
            <person name="Zody M.C."/>
            <person name="Baldwin J."/>
            <person name="Bloom T."/>
            <person name="Chin C.W."/>
            <person name="Heiman D."/>
            <person name="Nicol R."/>
            <person name="Nusbaum C."/>
            <person name="Young S."/>
            <person name="Wilkinson J."/>
            <person name="Worley K.C."/>
            <person name="Kovar C.L."/>
            <person name="Muzny D.M."/>
            <person name="Gibbs R.A."/>
            <person name="Cree A."/>
            <person name="Dihn H.H."/>
            <person name="Fowler G."/>
            <person name="Jhangiani S."/>
            <person name="Joshi V."/>
            <person name="Lee S."/>
            <person name="Lewis L.R."/>
            <person name="Nazareth L.V."/>
            <person name="Okwuonu G."/>
            <person name="Santibanez J."/>
            <person name="Warren W.C."/>
            <person name="Mardis E.R."/>
            <person name="Weinstock G.M."/>
            <person name="Wilson R.K."/>
            <person name="Delehaunty K."/>
            <person name="Dooling D."/>
            <person name="Fronik C."/>
            <person name="Fulton L."/>
            <person name="Fulton B."/>
            <person name="Graves T."/>
            <person name="Minx P."/>
            <person name="Sodergren E."/>
            <person name="Birney E."/>
            <person name="Margulies E.H."/>
            <person name="Herrero J."/>
            <person name="Green E.D."/>
            <person name="Haussler D."/>
            <person name="Siepel A."/>
            <person name="Goldman N."/>
            <person name="Pollard K.S."/>
            <person name="Pedersen J.S."/>
            <person name="Lander E.S."/>
            <person name="Kellis M."/>
        </authorList>
    </citation>
    <scope>NUCLEOTIDE SEQUENCE [LARGE SCALE GENOMIC DNA]</scope>
    <source>
        <strain evidence="4">Thorbecke</strain>
    </source>
</reference>
<dbReference type="Gene3D" id="4.10.75.10">
    <property type="entry name" value="Elafin-like"/>
    <property type="match status" value="1"/>
</dbReference>
<dbReference type="Proteomes" id="UP000001811">
    <property type="component" value="Unplaced"/>
</dbReference>
<dbReference type="Bgee" id="ENSOCUG00000021444">
    <property type="expression patterns" value="Expressed in testis and 15 other cell types or tissues"/>
</dbReference>
<evidence type="ECO:0000313" key="3">
    <source>
        <dbReference type="Ensembl" id="ENSOCUP00000015882.2"/>
    </source>
</evidence>
<dbReference type="Pfam" id="PF00095">
    <property type="entry name" value="WAP"/>
    <property type="match status" value="1"/>
</dbReference>
<feature type="domain" description="WAP" evidence="2">
    <location>
        <begin position="24"/>
        <end position="71"/>
    </location>
</feature>
<dbReference type="GO" id="GO:0030414">
    <property type="term" value="F:peptidase inhibitor activity"/>
    <property type="evidence" value="ECO:0007669"/>
    <property type="project" value="InterPro"/>
</dbReference>
<dbReference type="GeneTree" id="ENSGT00390000002529"/>
<dbReference type="InterPro" id="IPR008197">
    <property type="entry name" value="WAP_dom"/>
</dbReference>
<organism evidence="3 4">
    <name type="scientific">Oryctolagus cuniculus</name>
    <name type="common">Rabbit</name>
    <dbReference type="NCBI Taxonomy" id="9986"/>
    <lineage>
        <taxon>Eukaryota</taxon>
        <taxon>Metazoa</taxon>
        <taxon>Chordata</taxon>
        <taxon>Craniata</taxon>
        <taxon>Vertebrata</taxon>
        <taxon>Euteleostomi</taxon>
        <taxon>Mammalia</taxon>
        <taxon>Eutheria</taxon>
        <taxon>Euarchontoglires</taxon>
        <taxon>Glires</taxon>
        <taxon>Lagomorpha</taxon>
        <taxon>Leporidae</taxon>
        <taxon>Oryctolagus</taxon>
    </lineage>
</organism>
<keyword evidence="4" id="KW-1185">Reference proteome</keyword>
<dbReference type="PROSITE" id="PS51390">
    <property type="entry name" value="WAP"/>
    <property type="match status" value="1"/>
</dbReference>
<evidence type="ECO:0000256" key="1">
    <source>
        <dbReference type="SAM" id="SignalP"/>
    </source>
</evidence>
<keyword evidence="1" id="KW-0732">Signal</keyword>